<evidence type="ECO:0000313" key="4">
    <source>
        <dbReference type="EMBL" id="ELR72032.1"/>
    </source>
</evidence>
<dbReference type="Pfam" id="PF01799">
    <property type="entry name" value="Fer2_2"/>
    <property type="match status" value="1"/>
</dbReference>
<dbReference type="Gene3D" id="3.30.390.50">
    <property type="entry name" value="CO dehydrogenase flavoprotein, C-terminal domain"/>
    <property type="match status" value="1"/>
</dbReference>
<dbReference type="AlphaFoldDB" id="L8JXS7"/>
<dbReference type="PROSITE" id="PS51387">
    <property type="entry name" value="FAD_PCMH"/>
    <property type="match status" value="1"/>
</dbReference>
<dbReference type="PATRIC" id="fig|1237149.3.peg.1981"/>
<dbReference type="GO" id="GO:0005506">
    <property type="term" value="F:iron ion binding"/>
    <property type="evidence" value="ECO:0007669"/>
    <property type="project" value="InterPro"/>
</dbReference>
<dbReference type="InterPro" id="IPR016166">
    <property type="entry name" value="FAD-bd_PCMH"/>
</dbReference>
<dbReference type="Pfam" id="PF03450">
    <property type="entry name" value="CO_deh_flav_C"/>
    <property type="match status" value="1"/>
</dbReference>
<evidence type="ECO:0000256" key="1">
    <source>
        <dbReference type="ARBA" id="ARBA00022630"/>
    </source>
</evidence>
<dbReference type="eggNOG" id="COG4630">
    <property type="taxonomic scope" value="Bacteria"/>
</dbReference>
<dbReference type="InterPro" id="IPR016208">
    <property type="entry name" value="Ald_Oxase/xanthine_DH-like"/>
</dbReference>
<evidence type="ECO:0000256" key="2">
    <source>
        <dbReference type="ARBA" id="ARBA00022827"/>
    </source>
</evidence>
<comment type="caution">
    <text evidence="4">The sequence shown here is derived from an EMBL/GenBank/DDBJ whole genome shotgun (WGS) entry which is preliminary data.</text>
</comment>
<dbReference type="InterPro" id="IPR036318">
    <property type="entry name" value="FAD-bd_PCMH-like_sf"/>
</dbReference>
<reference evidence="4 5" key="1">
    <citation type="submission" date="2012-12" db="EMBL/GenBank/DDBJ databases">
        <title>Genome assembly of Fulvivirga imtechensis AK7.</title>
        <authorList>
            <person name="Nupur N."/>
            <person name="Khatri I."/>
            <person name="Kumar R."/>
            <person name="Subramanian S."/>
            <person name="Pinnaka A."/>
        </authorList>
    </citation>
    <scope>NUCLEOTIDE SEQUENCE [LARGE SCALE GENOMIC DNA]</scope>
    <source>
        <strain evidence="4 5">AK7</strain>
    </source>
</reference>
<dbReference type="InterPro" id="IPR002346">
    <property type="entry name" value="Mopterin_DH_FAD-bd"/>
</dbReference>
<dbReference type="InterPro" id="IPR002888">
    <property type="entry name" value="2Fe-2S-bd"/>
</dbReference>
<dbReference type="Gene3D" id="3.30.465.10">
    <property type="match status" value="1"/>
</dbReference>
<dbReference type="Gene3D" id="1.10.150.120">
    <property type="entry name" value="[2Fe-2S]-binding domain"/>
    <property type="match status" value="1"/>
</dbReference>
<keyword evidence="1" id="KW-0285">Flavoprotein</keyword>
<dbReference type="InterPro" id="IPR036683">
    <property type="entry name" value="CO_DH_flav_C_dom_sf"/>
</dbReference>
<dbReference type="Proteomes" id="UP000011135">
    <property type="component" value="Unassembled WGS sequence"/>
</dbReference>
<dbReference type="SUPFAM" id="SSF56176">
    <property type="entry name" value="FAD-binding/transporter-associated domain-like"/>
    <property type="match status" value="1"/>
</dbReference>
<dbReference type="EMBL" id="AMZN01000029">
    <property type="protein sequence ID" value="ELR72032.1"/>
    <property type="molecule type" value="Genomic_DNA"/>
</dbReference>
<name>L8JXS7_9BACT</name>
<dbReference type="Pfam" id="PF00941">
    <property type="entry name" value="FAD_binding_5"/>
    <property type="match status" value="1"/>
</dbReference>
<keyword evidence="5" id="KW-1185">Reference proteome</keyword>
<keyword evidence="2" id="KW-0274">FAD</keyword>
<dbReference type="SMART" id="SM01092">
    <property type="entry name" value="CO_deh_flav_C"/>
    <property type="match status" value="1"/>
</dbReference>
<gene>
    <name evidence="4" type="ORF">C900_02027</name>
</gene>
<dbReference type="PANTHER" id="PTHR45444:SF3">
    <property type="entry name" value="XANTHINE DEHYDROGENASE"/>
    <property type="match status" value="1"/>
</dbReference>
<dbReference type="GO" id="GO:0016491">
    <property type="term" value="F:oxidoreductase activity"/>
    <property type="evidence" value="ECO:0007669"/>
    <property type="project" value="InterPro"/>
</dbReference>
<feature type="domain" description="FAD-binding PCMH-type" evidence="3">
    <location>
        <begin position="95"/>
        <end position="276"/>
    </location>
</feature>
<dbReference type="InterPro" id="IPR016169">
    <property type="entry name" value="FAD-bd_PCMH_sub2"/>
</dbReference>
<dbReference type="STRING" id="1237149.C900_02027"/>
<proteinExistence type="predicted"/>
<dbReference type="InterPro" id="IPR005107">
    <property type="entry name" value="CO_DH_flav_C"/>
</dbReference>
<organism evidence="4 5">
    <name type="scientific">Fulvivirga imtechensis AK7</name>
    <dbReference type="NCBI Taxonomy" id="1237149"/>
    <lineage>
        <taxon>Bacteria</taxon>
        <taxon>Pseudomonadati</taxon>
        <taxon>Bacteroidota</taxon>
        <taxon>Cytophagia</taxon>
        <taxon>Cytophagales</taxon>
        <taxon>Fulvivirgaceae</taxon>
        <taxon>Fulvivirga</taxon>
    </lineage>
</organism>
<dbReference type="PANTHER" id="PTHR45444">
    <property type="entry name" value="XANTHINE DEHYDROGENASE"/>
    <property type="match status" value="1"/>
</dbReference>
<dbReference type="GO" id="GO:0071949">
    <property type="term" value="F:FAD binding"/>
    <property type="evidence" value="ECO:0007669"/>
    <property type="project" value="InterPro"/>
</dbReference>
<dbReference type="SUPFAM" id="SSF55447">
    <property type="entry name" value="CO dehydrogenase flavoprotein C-terminal domain-like"/>
    <property type="match status" value="1"/>
</dbReference>
<accession>L8JXS7</accession>
<evidence type="ECO:0000259" key="3">
    <source>
        <dbReference type="PROSITE" id="PS51387"/>
    </source>
</evidence>
<dbReference type="SUPFAM" id="SSF47741">
    <property type="entry name" value="CO dehydrogenase ISP C-domain like"/>
    <property type="match status" value="1"/>
</dbReference>
<protein>
    <submittedName>
        <fullName evidence="4">Xanthine dehydrogenase</fullName>
    </submittedName>
</protein>
<dbReference type="InterPro" id="IPR036884">
    <property type="entry name" value="2Fe-2S-bd_dom_sf"/>
</dbReference>
<sequence>MVTIEGLNMEQLTPVQQAFVDTGGTQCGFCTVGFIMSLSGYCLSAGSATLEEGISAIDGNICRCTGYKSIERATGIIVSKLSRKDDKHPIDWLIREGFIPGYFAGIPERLIALQVASQNPNGRADRLPKVGGGTDVYVQRPDDLVTSDIHPFFDLTDLKSIFLDKNICYVGAGATATDLLESDVFNSMFPNLRKHLKLISSTQIRNMGTIAGNLVNASPIGDLTAFFLALNATLTINKPTGEVRKLPLKEFYLAYRKVDLKENEAVEMLEFHLPDENTFFNFEKVSKRTYLDIASVNTAIRLAVINDNIEVIDVSAGGVFATPLYLEKTCAFLKGKQLSSESVSAAAEILDSEISPISDIRGSKEYKRLLLRQLFFAHFIELFPQKNLKWRRLYEKY</sequence>
<evidence type="ECO:0000313" key="5">
    <source>
        <dbReference type="Proteomes" id="UP000011135"/>
    </source>
</evidence>